<evidence type="ECO:0000256" key="1">
    <source>
        <dbReference type="SAM" id="Phobius"/>
    </source>
</evidence>
<dbReference type="Proteomes" id="UP000694393">
    <property type="component" value="Unplaced"/>
</dbReference>
<evidence type="ECO:0000313" key="2">
    <source>
        <dbReference type="Ensembl" id="ENSPCEP00000014834.1"/>
    </source>
</evidence>
<dbReference type="AlphaFoldDB" id="A0A8C8S5V6"/>
<feature type="transmembrane region" description="Helical" evidence="1">
    <location>
        <begin position="6"/>
        <end position="27"/>
    </location>
</feature>
<organism evidence="2 3">
    <name type="scientific">Pelusios castaneus</name>
    <name type="common">West African mud turtle</name>
    <dbReference type="NCBI Taxonomy" id="367368"/>
    <lineage>
        <taxon>Eukaryota</taxon>
        <taxon>Metazoa</taxon>
        <taxon>Chordata</taxon>
        <taxon>Craniata</taxon>
        <taxon>Vertebrata</taxon>
        <taxon>Euteleostomi</taxon>
        <taxon>Archelosauria</taxon>
        <taxon>Testudinata</taxon>
        <taxon>Testudines</taxon>
        <taxon>Pleurodira</taxon>
        <taxon>Pelomedusidae</taxon>
        <taxon>Pelusios</taxon>
    </lineage>
</organism>
<keyword evidence="3" id="KW-1185">Reference proteome</keyword>
<reference evidence="2" key="2">
    <citation type="submission" date="2025-09" db="UniProtKB">
        <authorList>
            <consortium name="Ensembl"/>
        </authorList>
    </citation>
    <scope>IDENTIFICATION</scope>
</reference>
<name>A0A8C8S5V6_9SAUR</name>
<keyword evidence="1" id="KW-1133">Transmembrane helix</keyword>
<protein>
    <submittedName>
        <fullName evidence="2">Uncharacterized protein</fullName>
    </submittedName>
</protein>
<proteinExistence type="predicted"/>
<dbReference type="Ensembl" id="ENSPCET00000015364.1">
    <property type="protein sequence ID" value="ENSPCEP00000014834.1"/>
    <property type="gene ID" value="ENSPCEG00000011748.1"/>
</dbReference>
<reference evidence="2" key="1">
    <citation type="submission" date="2025-08" db="UniProtKB">
        <authorList>
            <consortium name="Ensembl"/>
        </authorList>
    </citation>
    <scope>IDENTIFICATION</scope>
</reference>
<accession>A0A8C8S5V6</accession>
<evidence type="ECO:0000313" key="3">
    <source>
        <dbReference type="Proteomes" id="UP000694393"/>
    </source>
</evidence>
<keyword evidence="1" id="KW-0472">Membrane</keyword>
<keyword evidence="1" id="KW-0812">Transmembrane</keyword>
<sequence>MSHSENKGLILGIMAGVAGISLVLVWYHKTRKSEATVNLPAFLDLRNRFQYVGLQNEIHNDQEIIMALQGKQLQILEKLNGLLLSHFGTNGMECLTVLFQNDF</sequence>